<reference evidence="1 2" key="1">
    <citation type="submission" date="2019-01" db="EMBL/GenBank/DDBJ databases">
        <title>Sequencing of cultivated peanut Arachis hypogaea provides insights into genome evolution and oil improvement.</title>
        <authorList>
            <person name="Chen X."/>
        </authorList>
    </citation>
    <scope>NUCLEOTIDE SEQUENCE [LARGE SCALE GENOMIC DNA]</scope>
    <source>
        <strain evidence="2">cv. Fuhuasheng</strain>
        <tissue evidence="1">Leaves</tissue>
    </source>
</reference>
<evidence type="ECO:0000313" key="2">
    <source>
        <dbReference type="Proteomes" id="UP000289738"/>
    </source>
</evidence>
<sequence>MNVIDEATLLEMLMIYRQNQAHVLILELYIEFEQLGNTYEVDESLLSDNPISFTISCTQLVFFYGGMIQFQSMNVIDEATLLEMLMIYRQNQAHVLILELYIEFEQLGNTYEVDESLLSDNPISFTISCTQNQAHVLILELYVEFEQLGNTYEVDESLLSEGENIDWEENNSDSEEEFLANNDILGGSDGGNESRPKREVHSIPFVQDGEFAVGMEFGSREAVLMKIRRYTLYKGVDYMVYRYEPLTFYARCLQYGRGCDWLLRASLIEQKCCREIRQYNGSHTCTIGMISQDHSKLDPDTIVDAIRPQVEVDPSLKVRLIIVDVQSKFNYTISYRKAWLAKQKSIAKIFGG</sequence>
<dbReference type="EMBL" id="SDMP01000018">
    <property type="protein sequence ID" value="RYQ95276.1"/>
    <property type="molecule type" value="Genomic_DNA"/>
</dbReference>
<keyword evidence="2" id="KW-1185">Reference proteome</keyword>
<name>A0A444Y066_ARAHY</name>
<protein>
    <recommendedName>
        <fullName evidence="3">Transposase MuDR plant domain-containing protein</fullName>
    </recommendedName>
</protein>
<evidence type="ECO:0000313" key="1">
    <source>
        <dbReference type="EMBL" id="RYQ95276.1"/>
    </source>
</evidence>
<dbReference type="Proteomes" id="UP000289738">
    <property type="component" value="Chromosome B08"/>
</dbReference>
<organism evidence="1 2">
    <name type="scientific">Arachis hypogaea</name>
    <name type="common">Peanut</name>
    <dbReference type="NCBI Taxonomy" id="3818"/>
    <lineage>
        <taxon>Eukaryota</taxon>
        <taxon>Viridiplantae</taxon>
        <taxon>Streptophyta</taxon>
        <taxon>Embryophyta</taxon>
        <taxon>Tracheophyta</taxon>
        <taxon>Spermatophyta</taxon>
        <taxon>Magnoliopsida</taxon>
        <taxon>eudicotyledons</taxon>
        <taxon>Gunneridae</taxon>
        <taxon>Pentapetalae</taxon>
        <taxon>rosids</taxon>
        <taxon>fabids</taxon>
        <taxon>Fabales</taxon>
        <taxon>Fabaceae</taxon>
        <taxon>Papilionoideae</taxon>
        <taxon>50 kb inversion clade</taxon>
        <taxon>dalbergioids sensu lato</taxon>
        <taxon>Dalbergieae</taxon>
        <taxon>Pterocarpus clade</taxon>
        <taxon>Arachis</taxon>
    </lineage>
</organism>
<proteinExistence type="predicted"/>
<comment type="caution">
    <text evidence="1">The sequence shown here is derived from an EMBL/GenBank/DDBJ whole genome shotgun (WGS) entry which is preliminary data.</text>
</comment>
<gene>
    <name evidence="1" type="ORF">Ahy_B08g090350</name>
</gene>
<evidence type="ECO:0008006" key="3">
    <source>
        <dbReference type="Google" id="ProtNLM"/>
    </source>
</evidence>
<accession>A0A444Y066</accession>
<dbReference type="AlphaFoldDB" id="A0A444Y066"/>